<dbReference type="Pfam" id="PF06347">
    <property type="entry name" value="SH3_4"/>
    <property type="match status" value="2"/>
</dbReference>
<keyword evidence="4" id="KW-1185">Reference proteome</keyword>
<dbReference type="Gene3D" id="2.30.30.40">
    <property type="entry name" value="SH3 Domains"/>
    <property type="match status" value="2"/>
</dbReference>
<dbReference type="EMBL" id="AOLV01000010">
    <property type="protein sequence ID" value="EPX86380.1"/>
    <property type="molecule type" value="Genomic_DNA"/>
</dbReference>
<comment type="caution">
    <text evidence="3">The sequence shown here is derived from an EMBL/GenBank/DDBJ whole genome shotgun (WGS) entry which is preliminary data.</text>
</comment>
<proteinExistence type="predicted"/>
<feature type="domain" description="SH3b" evidence="2">
    <location>
        <begin position="94"/>
        <end position="156"/>
    </location>
</feature>
<dbReference type="InterPro" id="IPR010466">
    <property type="entry name" value="DUF1058"/>
</dbReference>
<sequence length="162" mass="18199">MLAAAPEARPAETGATPDEPTLGRVTGLPIPRFVSLKASEANARRGPSLSYRIDWVFVREDMPLRITAEYENWRRVEDRDGQGGWIHYSLLSGTRTVIVEQDRLPLRARPDERSPETALLEAGVIARVESCDPDWCRISAGGYRGWVRKEAVWGVDPEEIIE</sequence>
<gene>
    <name evidence="3" type="ORF">ruthe_01195</name>
</gene>
<evidence type="ECO:0000313" key="4">
    <source>
        <dbReference type="Proteomes" id="UP000015346"/>
    </source>
</evidence>
<dbReference type="Proteomes" id="UP000015346">
    <property type="component" value="Unassembled WGS sequence"/>
</dbReference>
<dbReference type="PATRIC" id="fig|1123069.3.peg.1164"/>
<reference evidence="3 4" key="1">
    <citation type="journal article" date="2013" name="Stand. Genomic Sci.">
        <title>Genome sequence of the reddish-pigmented Rubellimicrobium thermophilum type strain (DSM 16684(T)), a member of the Roseobacter clade.</title>
        <authorList>
            <person name="Fiebig A."/>
            <person name="Riedel T."/>
            <person name="Gronow S."/>
            <person name="Petersen J."/>
            <person name="Klenk H.P."/>
            <person name="Goker M."/>
        </authorList>
    </citation>
    <scope>NUCLEOTIDE SEQUENCE [LARGE SCALE GENOMIC DNA]</scope>
    <source>
        <strain evidence="3 4">DSM 16684</strain>
    </source>
</reference>
<feature type="domain" description="SH3b" evidence="2">
    <location>
        <begin position="31"/>
        <end position="93"/>
    </location>
</feature>
<name>S9S878_9RHOB</name>
<protein>
    <submittedName>
        <fullName evidence="3">Uncharacterized protein putative in bacteria</fullName>
    </submittedName>
</protein>
<organism evidence="3 4">
    <name type="scientific">Rubellimicrobium thermophilum DSM 16684</name>
    <dbReference type="NCBI Taxonomy" id="1123069"/>
    <lineage>
        <taxon>Bacteria</taxon>
        <taxon>Pseudomonadati</taxon>
        <taxon>Pseudomonadota</taxon>
        <taxon>Alphaproteobacteria</taxon>
        <taxon>Rhodobacterales</taxon>
        <taxon>Roseobacteraceae</taxon>
        <taxon>Rubellimicrobium</taxon>
    </lineage>
</organism>
<dbReference type="InterPro" id="IPR003646">
    <property type="entry name" value="SH3-like_bac-type"/>
</dbReference>
<accession>S9S878</accession>
<evidence type="ECO:0000256" key="1">
    <source>
        <dbReference type="SAM" id="MobiDB-lite"/>
    </source>
</evidence>
<feature type="region of interest" description="Disordered" evidence="1">
    <location>
        <begin position="1"/>
        <end position="24"/>
    </location>
</feature>
<dbReference type="STRING" id="1123069.ruthe_01195"/>
<dbReference type="SMART" id="SM00287">
    <property type="entry name" value="SH3b"/>
    <property type="match status" value="2"/>
</dbReference>
<dbReference type="HOGENOM" id="CLU_086360_0_0_5"/>
<evidence type="ECO:0000259" key="2">
    <source>
        <dbReference type="SMART" id="SM00287"/>
    </source>
</evidence>
<evidence type="ECO:0000313" key="3">
    <source>
        <dbReference type="EMBL" id="EPX86380.1"/>
    </source>
</evidence>
<dbReference type="AlphaFoldDB" id="S9S878"/>